<name>A2DBD0_TRIV3</name>
<dbReference type="Pfam" id="PF00439">
    <property type="entry name" value="Bromodomain"/>
    <property type="match status" value="1"/>
</dbReference>
<dbReference type="PRINTS" id="PR00503">
    <property type="entry name" value="BROMODOMAIN"/>
</dbReference>
<dbReference type="RefSeq" id="XP_001583119.1">
    <property type="nucleotide sequence ID" value="XM_001583069.1"/>
</dbReference>
<protein>
    <submittedName>
        <fullName evidence="8">Bromodomain containing protein</fullName>
    </submittedName>
</protein>
<feature type="domain" description="NET" evidence="7">
    <location>
        <begin position="205"/>
        <end position="284"/>
    </location>
</feature>
<proteinExistence type="predicted"/>
<feature type="region of interest" description="Disordered" evidence="5">
    <location>
        <begin position="320"/>
        <end position="344"/>
    </location>
</feature>
<sequence length="344" mass="39489">MAFTFTFNPHRYRQLRINVPPLKFTCSALAKDNLPKELQYCYTFCEYLYNYKVGKDETSQFHQPVSDEQAPRYSEVIKQKIDLSTIKNNILSEKYSTKEEFKSDVDLMWSNCILYNGADSEIGKLAARIRTEFDKVWAFHNAIKDSEPPREAIKLMEETYATFREIREAQKSTYLFPEQIQVKSEHTSTTKTSKLHASAQVVVENPTEEEAKTPISTDEKYELARNIDLMPIELLGQVIQILSEHPSFRRDVPVSIPFSDIDNLMLRKIQKYVNAHQNQESLVRRMYQDKVAAADQLNYINAQLKIITEKINNKNISIDSSSAASENTDSDDGSGSNYSSDSSS</sequence>
<dbReference type="PANTHER" id="PTHR45926">
    <property type="entry name" value="OSJNBA0053K19.4 PROTEIN"/>
    <property type="match status" value="1"/>
</dbReference>
<dbReference type="EMBL" id="DS113185">
    <property type="protein sequence ID" value="EAY22133.1"/>
    <property type="molecule type" value="Genomic_DNA"/>
</dbReference>
<evidence type="ECO:0000256" key="3">
    <source>
        <dbReference type="ARBA" id="ARBA00023163"/>
    </source>
</evidence>
<dbReference type="eggNOG" id="KOG1245">
    <property type="taxonomic scope" value="Eukaryota"/>
</dbReference>
<dbReference type="KEGG" id="tva:5467711"/>
<organism evidence="8 9">
    <name type="scientific">Trichomonas vaginalis (strain ATCC PRA-98 / G3)</name>
    <dbReference type="NCBI Taxonomy" id="412133"/>
    <lineage>
        <taxon>Eukaryota</taxon>
        <taxon>Metamonada</taxon>
        <taxon>Parabasalia</taxon>
        <taxon>Trichomonadida</taxon>
        <taxon>Trichomonadidae</taxon>
        <taxon>Trichomonas</taxon>
    </lineage>
</organism>
<dbReference type="PROSITE" id="PS51525">
    <property type="entry name" value="NET"/>
    <property type="match status" value="1"/>
</dbReference>
<dbReference type="VEuPathDB" id="TrichDB:TVAGG3_0383170"/>
<reference evidence="8" key="2">
    <citation type="journal article" date="2007" name="Science">
        <title>Draft genome sequence of the sexually transmitted pathogen Trichomonas vaginalis.</title>
        <authorList>
            <person name="Carlton J.M."/>
            <person name="Hirt R.P."/>
            <person name="Silva J.C."/>
            <person name="Delcher A.L."/>
            <person name="Schatz M."/>
            <person name="Zhao Q."/>
            <person name="Wortman J.R."/>
            <person name="Bidwell S.L."/>
            <person name="Alsmark U.C.M."/>
            <person name="Besteiro S."/>
            <person name="Sicheritz-Ponten T."/>
            <person name="Noel C.J."/>
            <person name="Dacks J.B."/>
            <person name="Foster P.G."/>
            <person name="Simillion C."/>
            <person name="Van de Peer Y."/>
            <person name="Miranda-Saavedra D."/>
            <person name="Barton G.J."/>
            <person name="Westrop G.D."/>
            <person name="Mueller S."/>
            <person name="Dessi D."/>
            <person name="Fiori P.L."/>
            <person name="Ren Q."/>
            <person name="Paulsen I."/>
            <person name="Zhang H."/>
            <person name="Bastida-Corcuera F.D."/>
            <person name="Simoes-Barbosa A."/>
            <person name="Brown M.T."/>
            <person name="Hayes R.D."/>
            <person name="Mukherjee M."/>
            <person name="Okumura C.Y."/>
            <person name="Schneider R."/>
            <person name="Smith A.J."/>
            <person name="Vanacova S."/>
            <person name="Villalvazo M."/>
            <person name="Haas B.J."/>
            <person name="Pertea M."/>
            <person name="Feldblyum T.V."/>
            <person name="Utterback T.R."/>
            <person name="Shu C.L."/>
            <person name="Osoegawa K."/>
            <person name="de Jong P.J."/>
            <person name="Hrdy I."/>
            <person name="Horvathova L."/>
            <person name="Zubacova Z."/>
            <person name="Dolezal P."/>
            <person name="Malik S.B."/>
            <person name="Logsdon J.M. Jr."/>
            <person name="Henze K."/>
            <person name="Gupta A."/>
            <person name="Wang C.C."/>
            <person name="Dunne R.L."/>
            <person name="Upcroft J.A."/>
            <person name="Upcroft P."/>
            <person name="White O."/>
            <person name="Salzberg S.L."/>
            <person name="Tang P."/>
            <person name="Chiu C.-H."/>
            <person name="Lee Y.-S."/>
            <person name="Embley T.M."/>
            <person name="Coombs G.H."/>
            <person name="Mottram J.C."/>
            <person name="Tachezy J."/>
            <person name="Fraser-Liggett C.M."/>
            <person name="Johnson P.J."/>
        </authorList>
    </citation>
    <scope>NUCLEOTIDE SEQUENCE [LARGE SCALE GENOMIC DNA]</scope>
    <source>
        <strain evidence="8">G3</strain>
    </source>
</reference>
<evidence type="ECO:0000313" key="8">
    <source>
        <dbReference type="EMBL" id="EAY22133.1"/>
    </source>
</evidence>
<dbReference type="SMART" id="SM00297">
    <property type="entry name" value="BROMO"/>
    <property type="match status" value="1"/>
</dbReference>
<reference evidence="8" key="1">
    <citation type="submission" date="2006-10" db="EMBL/GenBank/DDBJ databases">
        <authorList>
            <person name="Amadeo P."/>
            <person name="Zhao Q."/>
            <person name="Wortman J."/>
            <person name="Fraser-Liggett C."/>
            <person name="Carlton J."/>
        </authorList>
    </citation>
    <scope>NUCLEOTIDE SEQUENCE</scope>
    <source>
        <strain evidence="8">G3</strain>
    </source>
</reference>
<dbReference type="SMR" id="A2DBD0"/>
<evidence type="ECO:0000256" key="1">
    <source>
        <dbReference type="ARBA" id="ARBA00023015"/>
    </source>
</evidence>
<dbReference type="Proteomes" id="UP000001542">
    <property type="component" value="Unassembled WGS sequence"/>
</dbReference>
<dbReference type="CDD" id="cd04369">
    <property type="entry name" value="Bromodomain"/>
    <property type="match status" value="1"/>
</dbReference>
<keyword evidence="1" id="KW-0805">Transcription regulation</keyword>
<dbReference type="InParanoid" id="A2DBD0"/>
<dbReference type="VEuPathDB" id="TrichDB:TVAG_093070"/>
<dbReference type="Gene3D" id="1.20.920.10">
    <property type="entry name" value="Bromodomain-like"/>
    <property type="match status" value="1"/>
</dbReference>
<dbReference type="InterPro" id="IPR036427">
    <property type="entry name" value="Bromodomain-like_sf"/>
</dbReference>
<keyword evidence="9" id="KW-1185">Reference proteome</keyword>
<keyword evidence="2 4" id="KW-0103">Bromodomain</keyword>
<evidence type="ECO:0000259" key="7">
    <source>
        <dbReference type="PROSITE" id="PS51525"/>
    </source>
</evidence>
<dbReference type="InterPro" id="IPR001487">
    <property type="entry name" value="Bromodomain"/>
</dbReference>
<dbReference type="STRING" id="5722.A2DBD0"/>
<evidence type="ECO:0000259" key="6">
    <source>
        <dbReference type="PROSITE" id="PS50014"/>
    </source>
</evidence>
<evidence type="ECO:0000313" key="9">
    <source>
        <dbReference type="Proteomes" id="UP000001542"/>
    </source>
</evidence>
<dbReference type="InterPro" id="IPR038336">
    <property type="entry name" value="NET_sf"/>
</dbReference>
<dbReference type="InterPro" id="IPR027353">
    <property type="entry name" value="NET_dom"/>
</dbReference>
<dbReference type="Gene3D" id="1.20.1270.220">
    <property type="match status" value="1"/>
</dbReference>
<dbReference type="OrthoDB" id="21449at2759"/>
<keyword evidence="3" id="KW-0804">Transcription</keyword>
<feature type="domain" description="Bromo" evidence="6">
    <location>
        <begin position="53"/>
        <end position="123"/>
    </location>
</feature>
<evidence type="ECO:0000256" key="4">
    <source>
        <dbReference type="PROSITE-ProRule" id="PRU00035"/>
    </source>
</evidence>
<evidence type="ECO:0000256" key="2">
    <source>
        <dbReference type="ARBA" id="ARBA00023117"/>
    </source>
</evidence>
<evidence type="ECO:0000256" key="5">
    <source>
        <dbReference type="SAM" id="MobiDB-lite"/>
    </source>
</evidence>
<accession>A2DBD0</accession>
<dbReference type="Pfam" id="PF17035">
    <property type="entry name" value="BET"/>
    <property type="match status" value="1"/>
</dbReference>
<dbReference type="SUPFAM" id="SSF47370">
    <property type="entry name" value="Bromodomain"/>
    <property type="match status" value="1"/>
</dbReference>
<dbReference type="AlphaFoldDB" id="A2DBD0"/>
<dbReference type="PROSITE" id="PS50014">
    <property type="entry name" value="BROMODOMAIN_2"/>
    <property type="match status" value="1"/>
</dbReference>
<gene>
    <name evidence="8" type="ORF">TVAG_093070</name>
</gene>